<comment type="caution">
    <text evidence="1">The sequence shown here is derived from an EMBL/GenBank/DDBJ whole genome shotgun (WGS) entry which is preliminary data.</text>
</comment>
<gene>
    <name evidence="1" type="ORF">RF11_16361</name>
</gene>
<sequence length="124" mass="14413">MLPYLSINLRAPKLLCRYLRLQIFTVGESRSWLDLDLSSGKRLFTFVWQCTTTNKNSHDQLCPITQQFIVSACSLGLETTNIPLLQMTYKRAWFHFIVSLYSLNMLSPCLFFEASNLTSIHLTW</sequence>
<name>A0A0C2MGU6_THEKT</name>
<dbReference type="EMBL" id="JWZT01004658">
    <property type="protein sequence ID" value="KII63554.1"/>
    <property type="molecule type" value="Genomic_DNA"/>
</dbReference>
<proteinExistence type="predicted"/>
<dbReference type="AlphaFoldDB" id="A0A0C2MGU6"/>
<evidence type="ECO:0000313" key="1">
    <source>
        <dbReference type="EMBL" id="KII63554.1"/>
    </source>
</evidence>
<keyword evidence="2" id="KW-1185">Reference proteome</keyword>
<accession>A0A0C2MGU6</accession>
<evidence type="ECO:0000313" key="2">
    <source>
        <dbReference type="Proteomes" id="UP000031668"/>
    </source>
</evidence>
<reference evidence="1 2" key="1">
    <citation type="journal article" date="2014" name="Genome Biol. Evol.">
        <title>The genome of the myxosporean Thelohanellus kitauei shows adaptations to nutrient acquisition within its fish host.</title>
        <authorList>
            <person name="Yang Y."/>
            <person name="Xiong J."/>
            <person name="Zhou Z."/>
            <person name="Huo F."/>
            <person name="Miao W."/>
            <person name="Ran C."/>
            <person name="Liu Y."/>
            <person name="Zhang J."/>
            <person name="Feng J."/>
            <person name="Wang M."/>
            <person name="Wang M."/>
            <person name="Wang L."/>
            <person name="Yao B."/>
        </authorList>
    </citation>
    <scope>NUCLEOTIDE SEQUENCE [LARGE SCALE GENOMIC DNA]</scope>
    <source>
        <strain evidence="1">Wuqing</strain>
    </source>
</reference>
<dbReference type="Proteomes" id="UP000031668">
    <property type="component" value="Unassembled WGS sequence"/>
</dbReference>
<organism evidence="1 2">
    <name type="scientific">Thelohanellus kitauei</name>
    <name type="common">Myxosporean</name>
    <dbReference type="NCBI Taxonomy" id="669202"/>
    <lineage>
        <taxon>Eukaryota</taxon>
        <taxon>Metazoa</taxon>
        <taxon>Cnidaria</taxon>
        <taxon>Myxozoa</taxon>
        <taxon>Myxosporea</taxon>
        <taxon>Bivalvulida</taxon>
        <taxon>Platysporina</taxon>
        <taxon>Myxobolidae</taxon>
        <taxon>Thelohanellus</taxon>
    </lineage>
</organism>
<protein>
    <submittedName>
        <fullName evidence="1">Uncharacterized protein</fullName>
    </submittedName>
</protein>